<organism evidence="4 5">
    <name type="scientific">Pachysolen tannophilus NRRL Y-2460</name>
    <dbReference type="NCBI Taxonomy" id="669874"/>
    <lineage>
        <taxon>Eukaryota</taxon>
        <taxon>Fungi</taxon>
        <taxon>Dikarya</taxon>
        <taxon>Ascomycota</taxon>
        <taxon>Saccharomycotina</taxon>
        <taxon>Pichiomycetes</taxon>
        <taxon>Pachysolenaceae</taxon>
        <taxon>Pachysolen</taxon>
    </lineage>
</organism>
<dbReference type="InterPro" id="IPR036291">
    <property type="entry name" value="NAD(P)-bd_dom_sf"/>
</dbReference>
<dbReference type="STRING" id="669874.A0A1E4U3R5"/>
<dbReference type="AlphaFoldDB" id="A0A1E4U3R5"/>
<evidence type="ECO:0000313" key="5">
    <source>
        <dbReference type="Proteomes" id="UP000094236"/>
    </source>
</evidence>
<dbReference type="PANTHER" id="PTHR47706:SF9">
    <property type="entry name" value="NMRA-LIKE DOMAIN-CONTAINING PROTEIN-RELATED"/>
    <property type="match status" value="1"/>
</dbReference>
<dbReference type="Gene3D" id="3.90.25.10">
    <property type="entry name" value="UDP-galactose 4-epimerase, domain 1"/>
    <property type="match status" value="1"/>
</dbReference>
<dbReference type="GO" id="GO:0016491">
    <property type="term" value="F:oxidoreductase activity"/>
    <property type="evidence" value="ECO:0007669"/>
    <property type="project" value="UniProtKB-KW"/>
</dbReference>
<reference evidence="5" key="1">
    <citation type="submission" date="2016-05" db="EMBL/GenBank/DDBJ databases">
        <title>Comparative genomics of biotechnologically important yeasts.</title>
        <authorList>
            <consortium name="DOE Joint Genome Institute"/>
            <person name="Riley R."/>
            <person name="Haridas S."/>
            <person name="Wolfe K.H."/>
            <person name="Lopes M.R."/>
            <person name="Hittinger C.T."/>
            <person name="Goker M."/>
            <person name="Salamov A."/>
            <person name="Wisecaver J."/>
            <person name="Long T.M."/>
            <person name="Aerts A.L."/>
            <person name="Barry K."/>
            <person name="Choi C."/>
            <person name="Clum A."/>
            <person name="Coughlan A.Y."/>
            <person name="Deshpande S."/>
            <person name="Douglass A.P."/>
            <person name="Hanson S.J."/>
            <person name="Klenk H.-P."/>
            <person name="Labutti K."/>
            <person name="Lapidus A."/>
            <person name="Lindquist E."/>
            <person name="Lipzen A."/>
            <person name="Meier-Kolthoff J.P."/>
            <person name="Ohm R.A."/>
            <person name="Otillar R.P."/>
            <person name="Pangilinan J."/>
            <person name="Peng Y."/>
            <person name="Rokas A."/>
            <person name="Rosa C.A."/>
            <person name="Scheuner C."/>
            <person name="Sibirny A.A."/>
            <person name="Slot J.C."/>
            <person name="Stielow J.B."/>
            <person name="Sun H."/>
            <person name="Kurtzman C.P."/>
            <person name="Blackwell M."/>
            <person name="Grigoriev I.V."/>
            <person name="Jeffries T.W."/>
        </authorList>
    </citation>
    <scope>NUCLEOTIDE SEQUENCE [LARGE SCALE GENOMIC DNA]</scope>
    <source>
        <strain evidence="5">NRRL Y-2460</strain>
    </source>
</reference>
<dbReference type="PANTHER" id="PTHR47706">
    <property type="entry name" value="NMRA-LIKE FAMILY PROTEIN"/>
    <property type="match status" value="1"/>
</dbReference>
<dbReference type="Proteomes" id="UP000094236">
    <property type="component" value="Unassembled WGS sequence"/>
</dbReference>
<dbReference type="SUPFAM" id="SSF51735">
    <property type="entry name" value="NAD(P)-binding Rossmann-fold domains"/>
    <property type="match status" value="1"/>
</dbReference>
<proteinExistence type="predicted"/>
<name>A0A1E4U3R5_PACTA</name>
<evidence type="ECO:0000256" key="2">
    <source>
        <dbReference type="ARBA" id="ARBA00023002"/>
    </source>
</evidence>
<dbReference type="OrthoDB" id="9974981at2759"/>
<dbReference type="Pfam" id="PF05368">
    <property type="entry name" value="NmrA"/>
    <property type="match status" value="1"/>
</dbReference>
<evidence type="ECO:0000259" key="3">
    <source>
        <dbReference type="Pfam" id="PF05368"/>
    </source>
</evidence>
<keyword evidence="5" id="KW-1185">Reference proteome</keyword>
<feature type="domain" description="NmrA-like" evidence="3">
    <location>
        <begin position="6"/>
        <end position="118"/>
    </location>
</feature>
<dbReference type="Gene3D" id="3.40.50.720">
    <property type="entry name" value="NAD(P)-binding Rossmann-like Domain"/>
    <property type="match status" value="1"/>
</dbReference>
<dbReference type="EMBL" id="KV454011">
    <property type="protein sequence ID" value="ODV98641.1"/>
    <property type="molecule type" value="Genomic_DNA"/>
</dbReference>
<keyword evidence="1" id="KW-0521">NADP</keyword>
<sequence length="301" mass="33762">MSSSGKKVVAVVGLNGELGKPTLSALTSPEFKNYYHFPIRAVTTKNNKFEEFSDSEVSYHKVDYNDASSLVAAFNGVDVVIDLGSHKNTQILLDAAIEAHVKLFFPSVYSPDYGPEKKDYSGLLAFKDFYHDDRLKCLNLKVGWFADWVISKLAVLFLSNEPNKAVRVGDGNTKIPVTFISDIAKSLASLAHHSPEKLPEKVCVQSDVYTQNELFKIYEEVKGVKLDIEERSIDTQLQIAAQADKKQKSDMFDFLNVITATMVSPKRMYVDYSKGKDMKLVNPGIFEWKKIIPEAKKAWSS</sequence>
<evidence type="ECO:0000313" key="4">
    <source>
        <dbReference type="EMBL" id="ODV98641.1"/>
    </source>
</evidence>
<dbReference type="InterPro" id="IPR051609">
    <property type="entry name" value="NmrA/Isoflavone_reductase-like"/>
</dbReference>
<evidence type="ECO:0000256" key="1">
    <source>
        <dbReference type="ARBA" id="ARBA00022857"/>
    </source>
</evidence>
<accession>A0A1E4U3R5</accession>
<keyword evidence="2" id="KW-0560">Oxidoreductase</keyword>
<dbReference type="InterPro" id="IPR008030">
    <property type="entry name" value="NmrA-like"/>
</dbReference>
<protein>
    <recommendedName>
        <fullName evidence="3">NmrA-like domain-containing protein</fullName>
    </recommendedName>
</protein>
<gene>
    <name evidence="4" type="ORF">PACTADRAFT_48361</name>
</gene>